<feature type="transmembrane region" description="Helical" evidence="6">
    <location>
        <begin position="75"/>
        <end position="96"/>
    </location>
</feature>
<keyword evidence="5 6" id="KW-0472">Membrane</keyword>
<feature type="transmembrane region" description="Helical" evidence="6">
    <location>
        <begin position="284"/>
        <end position="302"/>
    </location>
</feature>
<keyword evidence="3 6" id="KW-0812">Transmembrane</keyword>
<dbReference type="InterPro" id="IPR036259">
    <property type="entry name" value="MFS_trans_sf"/>
</dbReference>
<organism evidence="7 8">
    <name type="scientific">Bacillus rhizoplanae</name>
    <dbReference type="NCBI Taxonomy" id="2880966"/>
    <lineage>
        <taxon>Bacteria</taxon>
        <taxon>Bacillati</taxon>
        <taxon>Bacillota</taxon>
        <taxon>Bacilli</taxon>
        <taxon>Bacillales</taxon>
        <taxon>Bacillaceae</taxon>
        <taxon>Bacillus</taxon>
    </lineage>
</organism>
<dbReference type="Pfam" id="PF07690">
    <property type="entry name" value="MFS_1"/>
    <property type="match status" value="1"/>
</dbReference>
<evidence type="ECO:0000256" key="2">
    <source>
        <dbReference type="ARBA" id="ARBA00022475"/>
    </source>
</evidence>
<dbReference type="Gene3D" id="1.20.1250.20">
    <property type="entry name" value="MFS general substrate transporter like domains"/>
    <property type="match status" value="1"/>
</dbReference>
<dbReference type="PANTHER" id="PTHR23513">
    <property type="entry name" value="INTEGRAL MEMBRANE EFFLUX PROTEIN-RELATED"/>
    <property type="match status" value="1"/>
</dbReference>
<accession>A0ABM8YD47</accession>
<feature type="transmembrane region" description="Helical" evidence="6">
    <location>
        <begin position="171"/>
        <end position="190"/>
    </location>
</feature>
<evidence type="ECO:0000256" key="1">
    <source>
        <dbReference type="ARBA" id="ARBA00004651"/>
    </source>
</evidence>
<feature type="transmembrane region" description="Helical" evidence="6">
    <location>
        <begin position="308"/>
        <end position="326"/>
    </location>
</feature>
<feature type="transmembrane region" description="Helical" evidence="6">
    <location>
        <begin position="147"/>
        <end position="165"/>
    </location>
</feature>
<keyword evidence="2" id="KW-1003">Cell membrane</keyword>
<evidence type="ECO:0000256" key="6">
    <source>
        <dbReference type="SAM" id="Phobius"/>
    </source>
</evidence>
<dbReference type="InterPro" id="IPR011701">
    <property type="entry name" value="MFS"/>
</dbReference>
<name>A0ABM8YD47_9BACI</name>
<feature type="transmembrane region" description="Helical" evidence="6">
    <location>
        <begin position="260"/>
        <end position="277"/>
    </location>
</feature>
<dbReference type="PANTHER" id="PTHR23513:SF11">
    <property type="entry name" value="STAPHYLOFERRIN A TRANSPORTER"/>
    <property type="match status" value="1"/>
</dbReference>
<dbReference type="CDD" id="cd06173">
    <property type="entry name" value="MFS_MefA_like"/>
    <property type="match status" value="1"/>
</dbReference>
<evidence type="ECO:0000256" key="4">
    <source>
        <dbReference type="ARBA" id="ARBA00022989"/>
    </source>
</evidence>
<feature type="transmembrane region" description="Helical" evidence="6">
    <location>
        <begin position="219"/>
        <end position="240"/>
    </location>
</feature>
<evidence type="ECO:0000313" key="7">
    <source>
        <dbReference type="EMBL" id="CAG9613708.1"/>
    </source>
</evidence>
<dbReference type="Proteomes" id="UP000789423">
    <property type="component" value="Unassembled WGS sequence"/>
</dbReference>
<feature type="transmembrane region" description="Helical" evidence="6">
    <location>
        <begin position="12"/>
        <end position="36"/>
    </location>
</feature>
<dbReference type="RefSeq" id="WP_230575762.1">
    <property type="nucleotide sequence ID" value="NZ_CAKJTI010000016.1"/>
</dbReference>
<dbReference type="SUPFAM" id="SSF103473">
    <property type="entry name" value="MFS general substrate transporter"/>
    <property type="match status" value="1"/>
</dbReference>
<comment type="caution">
    <text evidence="7">The sequence shown here is derived from an EMBL/GenBank/DDBJ whole genome shotgun (WGS) entry which is preliminary data.</text>
</comment>
<feature type="transmembrane region" description="Helical" evidence="6">
    <location>
        <begin position="373"/>
        <end position="393"/>
    </location>
</feature>
<feature type="transmembrane region" description="Helical" evidence="6">
    <location>
        <begin position="346"/>
        <end position="367"/>
    </location>
</feature>
<comment type="subcellular location">
    <subcellularLocation>
        <location evidence="1">Cell membrane</location>
        <topology evidence="1">Multi-pass membrane protein</topology>
    </subcellularLocation>
</comment>
<gene>
    <name evidence="7" type="ORF">BACCIP111899_02927</name>
</gene>
<proteinExistence type="predicted"/>
<reference evidence="7 8" key="1">
    <citation type="submission" date="2021-10" db="EMBL/GenBank/DDBJ databases">
        <authorList>
            <person name="Criscuolo A."/>
        </authorList>
    </citation>
    <scope>NUCLEOTIDE SEQUENCE [LARGE SCALE GENOMIC DNA]</scope>
    <source>
        <strain evidence="8">CIP 111899</strain>
    </source>
</reference>
<keyword evidence="4 6" id="KW-1133">Transmembrane helix</keyword>
<feature type="transmembrane region" description="Helical" evidence="6">
    <location>
        <begin position="42"/>
        <end position="63"/>
    </location>
</feature>
<protein>
    <recommendedName>
        <fullName evidence="9">MFS transporter</fullName>
    </recommendedName>
</protein>
<sequence>MSSLYRDSRLYYILGANCLSAIGSGITMITISWLLVTSPGGNTMFGYISIISTLVMFLCTPFIGHCIDRFSRKTLLLVNEAIGAIAIGIMVCWGFTGHSYETIHYIVLYITGSFYYLVFYPNIFAFNQEVFAPEHYKSLSGTMEIQGQLTQVIAGAVASFMITIVAVKWILLINMLAYVGAFVLLSFIPYTRQRTESGKQPFTKQIFEGVHFMKKRKKLFWFLFATYMPFIGVMMTNYLMPVYISDVLKESGSVYGTEGMMYGIGAMLAGIGIPILMKYVKTEVSIVLTMFIYTISITAMIIKPSVFLLYGLAIFMAIGNAGTRVARNVLMMEQIPNEVIGRVDSLFRFVGTGVRVILLLVFTTFVSQIGVMVPFYALSILLIGAAWMGFLYVKMQRQERIHITNKTVV</sequence>
<keyword evidence="8" id="KW-1185">Reference proteome</keyword>
<evidence type="ECO:0000256" key="5">
    <source>
        <dbReference type="ARBA" id="ARBA00023136"/>
    </source>
</evidence>
<dbReference type="EMBL" id="CAKJTI010000016">
    <property type="protein sequence ID" value="CAG9613708.1"/>
    <property type="molecule type" value="Genomic_DNA"/>
</dbReference>
<evidence type="ECO:0000313" key="8">
    <source>
        <dbReference type="Proteomes" id="UP000789423"/>
    </source>
</evidence>
<evidence type="ECO:0000256" key="3">
    <source>
        <dbReference type="ARBA" id="ARBA00022692"/>
    </source>
</evidence>
<evidence type="ECO:0008006" key="9">
    <source>
        <dbReference type="Google" id="ProtNLM"/>
    </source>
</evidence>
<feature type="transmembrane region" description="Helical" evidence="6">
    <location>
        <begin position="102"/>
        <end position="126"/>
    </location>
</feature>